<evidence type="ECO:0000259" key="1">
    <source>
        <dbReference type="Pfam" id="PF13401"/>
    </source>
</evidence>
<evidence type="ECO:0000313" key="3">
    <source>
        <dbReference type="Proteomes" id="UP000094622"/>
    </source>
</evidence>
<dbReference type="Pfam" id="PF13401">
    <property type="entry name" value="AAA_22"/>
    <property type="match status" value="1"/>
</dbReference>
<keyword evidence="3" id="KW-1185">Reference proteome</keyword>
<reference evidence="2 3" key="1">
    <citation type="submission" date="2016-07" db="EMBL/GenBank/DDBJ databases">
        <title>Draft Genome Sequence of Methylobrevis pamukkalensis PK2.</title>
        <authorList>
            <person name="Vasilenko O.V."/>
            <person name="Doronina N.V."/>
            <person name="Shmareva M.N."/>
            <person name="Tarlachkov S.V."/>
            <person name="Mustakhimov I."/>
            <person name="Trotsenko Y.A."/>
        </authorList>
    </citation>
    <scope>NUCLEOTIDE SEQUENCE [LARGE SCALE GENOMIC DNA]</scope>
    <source>
        <strain evidence="2 3">PK2</strain>
    </source>
</reference>
<dbReference type="Proteomes" id="UP000094622">
    <property type="component" value="Unassembled WGS sequence"/>
</dbReference>
<protein>
    <recommendedName>
        <fullName evidence="1">ORC1/DEAH AAA+ ATPase domain-containing protein</fullName>
    </recommendedName>
</protein>
<dbReference type="PANTHER" id="PTHR35894">
    <property type="entry name" value="GENERAL SECRETION PATHWAY PROTEIN A-RELATED"/>
    <property type="match status" value="1"/>
</dbReference>
<name>A0A1E3H4F9_9HYPH</name>
<feature type="domain" description="ORC1/DEAH AAA+ ATPase" evidence="1">
    <location>
        <begin position="27"/>
        <end position="150"/>
    </location>
</feature>
<comment type="caution">
    <text evidence="2">The sequence shown here is derived from an EMBL/GenBank/DDBJ whole genome shotgun (WGS) entry which is preliminary data.</text>
</comment>
<dbReference type="Gene3D" id="3.40.50.300">
    <property type="entry name" value="P-loop containing nucleotide triphosphate hydrolases"/>
    <property type="match status" value="1"/>
</dbReference>
<dbReference type="PANTHER" id="PTHR35894:SF5">
    <property type="entry name" value="MU-LIKE PROPHAGE FLUMU DNA TRANSPOSITION PROTEIN B"/>
    <property type="match status" value="1"/>
</dbReference>
<dbReference type="InterPro" id="IPR049945">
    <property type="entry name" value="AAA_22"/>
</dbReference>
<dbReference type="EMBL" id="MCRJ01000027">
    <property type="protein sequence ID" value="ODN71209.1"/>
    <property type="molecule type" value="Genomic_DNA"/>
</dbReference>
<dbReference type="InterPro" id="IPR027417">
    <property type="entry name" value="P-loop_NTPase"/>
</dbReference>
<dbReference type="InterPro" id="IPR052026">
    <property type="entry name" value="ExeA_AAA_ATPase_DNA-bind"/>
</dbReference>
<dbReference type="RefSeq" id="WP_069306397.1">
    <property type="nucleotide sequence ID" value="NZ_MCRJ01000027.1"/>
</dbReference>
<dbReference type="SUPFAM" id="SSF52540">
    <property type="entry name" value="P-loop containing nucleoside triphosphate hydrolases"/>
    <property type="match status" value="1"/>
</dbReference>
<sequence length="251" mass="27941">MRDDFVTVTNTTAFFEGIDSVETRAASEKTLMVVDGLPGHGKTTTAMWYATQHDLPYVRAKAEWTPQWMLRDLLAVLDIVPERSFERMYGQATRALADRADYARANGRTYAVIVDEVDHLTRSTKLLESLRDLSELVEVPLVMIGMARLWSSLDRVPQIRSRVSAHVTFKPMAEADTAKIVRTRCECEVAPDLLALLHGAAKGFPRETLEGIRSIETAGKRMDRAVTVADLDGQVLLTDRATGNPIVVRAL</sequence>
<gene>
    <name evidence="2" type="ORF">A6302_01498</name>
</gene>
<proteinExistence type="predicted"/>
<dbReference type="AlphaFoldDB" id="A0A1E3H4F9"/>
<accession>A0A1E3H4F9</accession>
<evidence type="ECO:0000313" key="2">
    <source>
        <dbReference type="EMBL" id="ODN71209.1"/>
    </source>
</evidence>
<organism evidence="2 3">
    <name type="scientific">Methylobrevis pamukkalensis</name>
    <dbReference type="NCBI Taxonomy" id="1439726"/>
    <lineage>
        <taxon>Bacteria</taxon>
        <taxon>Pseudomonadati</taxon>
        <taxon>Pseudomonadota</taxon>
        <taxon>Alphaproteobacteria</taxon>
        <taxon>Hyphomicrobiales</taxon>
        <taxon>Pleomorphomonadaceae</taxon>
        <taxon>Methylobrevis</taxon>
    </lineage>
</organism>
<dbReference type="GO" id="GO:0016887">
    <property type="term" value="F:ATP hydrolysis activity"/>
    <property type="evidence" value="ECO:0007669"/>
    <property type="project" value="InterPro"/>
</dbReference>